<dbReference type="FunFam" id="2.30.42.10:FF:000029">
    <property type="entry name" value="tight junction protein ZO-1 isoform X1"/>
    <property type="match status" value="1"/>
</dbReference>
<dbReference type="InterPro" id="IPR001478">
    <property type="entry name" value="PDZ"/>
</dbReference>
<comment type="caution">
    <text evidence="3">The sequence shown here is derived from an EMBL/GenBank/DDBJ whole genome shotgun (WGS) entry which is preliminary data.</text>
</comment>
<dbReference type="Gene3D" id="2.30.42.10">
    <property type="match status" value="2"/>
</dbReference>
<dbReference type="PANTHER" id="PTHR13865">
    <property type="entry name" value="TIGHT JUNCTION PROTEIN"/>
    <property type="match status" value="1"/>
</dbReference>
<protein>
    <recommendedName>
        <fullName evidence="2">PDZ domain-containing protein</fullName>
    </recommendedName>
</protein>
<dbReference type="CDD" id="cd06728">
    <property type="entry name" value="PDZ2_ZO1-like_ds"/>
    <property type="match status" value="1"/>
</dbReference>
<accession>A0ABD0KVM5</accession>
<dbReference type="AlphaFoldDB" id="A0ABD0KVM5"/>
<feature type="compositionally biased region" description="Basic and acidic residues" evidence="1">
    <location>
        <begin position="287"/>
        <end position="319"/>
    </location>
</feature>
<feature type="compositionally biased region" description="Basic and acidic residues" evidence="1">
    <location>
        <begin position="227"/>
        <end position="244"/>
    </location>
</feature>
<dbReference type="Pfam" id="PF00595">
    <property type="entry name" value="PDZ"/>
    <property type="match status" value="2"/>
</dbReference>
<gene>
    <name evidence="3" type="ORF">BaRGS_00017640</name>
</gene>
<feature type="domain" description="PDZ" evidence="2">
    <location>
        <begin position="22"/>
        <end position="109"/>
    </location>
</feature>
<evidence type="ECO:0000313" key="3">
    <source>
        <dbReference type="EMBL" id="KAK7491076.1"/>
    </source>
</evidence>
<dbReference type="EMBL" id="JACVVK020000119">
    <property type="protein sequence ID" value="KAK7491076.1"/>
    <property type="molecule type" value="Genomic_DNA"/>
</dbReference>
<feature type="compositionally biased region" description="Basic and acidic residues" evidence="1">
    <location>
        <begin position="262"/>
        <end position="275"/>
    </location>
</feature>
<name>A0ABD0KVM5_9CAEN</name>
<dbReference type="SMART" id="SM00228">
    <property type="entry name" value="PDZ"/>
    <property type="match status" value="2"/>
</dbReference>
<organism evidence="3 4">
    <name type="scientific">Batillaria attramentaria</name>
    <dbReference type="NCBI Taxonomy" id="370345"/>
    <lineage>
        <taxon>Eukaryota</taxon>
        <taxon>Metazoa</taxon>
        <taxon>Spiralia</taxon>
        <taxon>Lophotrochozoa</taxon>
        <taxon>Mollusca</taxon>
        <taxon>Gastropoda</taxon>
        <taxon>Caenogastropoda</taxon>
        <taxon>Sorbeoconcha</taxon>
        <taxon>Cerithioidea</taxon>
        <taxon>Batillariidae</taxon>
        <taxon>Batillaria</taxon>
    </lineage>
</organism>
<evidence type="ECO:0000256" key="1">
    <source>
        <dbReference type="SAM" id="MobiDB-lite"/>
    </source>
</evidence>
<dbReference type="PROSITE" id="PS50106">
    <property type="entry name" value="PDZ"/>
    <property type="match status" value="2"/>
</dbReference>
<dbReference type="InterPro" id="IPR036034">
    <property type="entry name" value="PDZ_sf"/>
</dbReference>
<dbReference type="SUPFAM" id="SSF50156">
    <property type="entry name" value="PDZ domain-like"/>
    <property type="match status" value="2"/>
</dbReference>
<dbReference type="PANTHER" id="PTHR13865:SF28">
    <property type="entry name" value="POLYCHAETOID, ISOFORM O"/>
    <property type="match status" value="1"/>
</dbReference>
<dbReference type="Proteomes" id="UP001519460">
    <property type="component" value="Unassembled WGS sequence"/>
</dbReference>
<sequence>MSRSNRPVVLMGGDNAVWQIHRVSLLRVANYGFGIAVSGGRDSPHFANGDPSIAISDVLKAGPAVGKLQLNDRIISVNGISLENVSHSTAIQVLKNSGDTVHLVVRRRVIMPAAVEKETPPLKVTLTKKNKKDDFGLVLGCRFFIRDLLPDSLAAQDGALKLGDTVLKINNTPLEGLSLSDVKKLLDKSKDRLQLIVSKAAGSAEDRPRHQPNPSRIDEGYATFRPPPDKDDINVYRPSVRSEEDLYPGEPPPGAYPNSGHAHYDGRYVYDHDAPPRPPLPSGFPREGPHSPGREPLRADDFYTSRRDKDGYYSDRDVDGYQGQPNEEDVFQRQHHDELVLVLLGNLCAVDSHS</sequence>
<feature type="region of interest" description="Disordered" evidence="1">
    <location>
        <begin position="198"/>
        <end position="330"/>
    </location>
</feature>
<dbReference type="CDD" id="cd06727">
    <property type="entry name" value="PDZ1_ZO1-like"/>
    <property type="match status" value="1"/>
</dbReference>
<proteinExistence type="predicted"/>
<feature type="domain" description="PDZ" evidence="2">
    <location>
        <begin position="123"/>
        <end position="201"/>
    </location>
</feature>
<evidence type="ECO:0000313" key="4">
    <source>
        <dbReference type="Proteomes" id="UP001519460"/>
    </source>
</evidence>
<reference evidence="3 4" key="1">
    <citation type="journal article" date="2023" name="Sci. Data">
        <title>Genome assembly of the Korean intertidal mud-creeper Batillaria attramentaria.</title>
        <authorList>
            <person name="Patra A.K."/>
            <person name="Ho P.T."/>
            <person name="Jun S."/>
            <person name="Lee S.J."/>
            <person name="Kim Y."/>
            <person name="Won Y.J."/>
        </authorList>
    </citation>
    <scope>NUCLEOTIDE SEQUENCE [LARGE SCALE GENOMIC DNA]</scope>
    <source>
        <strain evidence="3">Wonlab-2016</strain>
    </source>
</reference>
<evidence type="ECO:0000259" key="2">
    <source>
        <dbReference type="PROSITE" id="PS50106"/>
    </source>
</evidence>
<keyword evidence="4" id="KW-1185">Reference proteome</keyword>